<evidence type="ECO:0000256" key="1">
    <source>
        <dbReference type="ARBA" id="ARBA00009558"/>
    </source>
</evidence>
<dbReference type="PROSITE" id="PS51996">
    <property type="entry name" value="TR_MART"/>
    <property type="match status" value="1"/>
</dbReference>
<comment type="catalytic activity">
    <reaction evidence="9 10">
        <text>L-arginyl-[protein] + NAD(+) = N(omega)-(ADP-D-ribosyl)-L-arginyl-[protein] + nicotinamide + H(+)</text>
        <dbReference type="Rhea" id="RHEA:19149"/>
        <dbReference type="Rhea" id="RHEA-COMP:10532"/>
        <dbReference type="Rhea" id="RHEA-COMP:15087"/>
        <dbReference type="ChEBI" id="CHEBI:15378"/>
        <dbReference type="ChEBI" id="CHEBI:17154"/>
        <dbReference type="ChEBI" id="CHEBI:29965"/>
        <dbReference type="ChEBI" id="CHEBI:57540"/>
        <dbReference type="ChEBI" id="CHEBI:142554"/>
        <dbReference type="EC" id="2.4.2.31"/>
    </reaction>
</comment>
<dbReference type="PRINTS" id="PR00970">
    <property type="entry name" value="RIBTRNSFRASE"/>
</dbReference>
<dbReference type="Proteomes" id="UP000812440">
    <property type="component" value="Unassembled WGS sequence"/>
</dbReference>
<dbReference type="GO" id="GO:0016779">
    <property type="term" value="F:nucleotidyltransferase activity"/>
    <property type="evidence" value="ECO:0007669"/>
    <property type="project" value="UniProtKB-KW"/>
</dbReference>
<evidence type="ECO:0000256" key="8">
    <source>
        <dbReference type="ARBA" id="ARBA00023157"/>
    </source>
</evidence>
<keyword evidence="7 10" id="KW-0520">NAD</keyword>
<keyword evidence="4" id="KW-0548">Nucleotidyltransferase</keyword>
<gene>
    <name evidence="11" type="ORF">GDO86_019938</name>
</gene>
<evidence type="ECO:0000256" key="10">
    <source>
        <dbReference type="RuleBase" id="RU361228"/>
    </source>
</evidence>
<protein>
    <recommendedName>
        <fullName evidence="10">NAD(P)(+)--arginine ADP-ribosyltransferase</fullName>
        <ecNumber evidence="10">2.4.2.31</ecNumber>
    </recommendedName>
    <alternativeName>
        <fullName evidence="10">Mono(ADP-ribosyl)transferase</fullName>
    </alternativeName>
</protein>
<evidence type="ECO:0000256" key="6">
    <source>
        <dbReference type="ARBA" id="ARBA00022857"/>
    </source>
</evidence>
<evidence type="ECO:0000256" key="2">
    <source>
        <dbReference type="ARBA" id="ARBA00022676"/>
    </source>
</evidence>
<keyword evidence="3 10" id="KW-0808">Transferase</keyword>
<comment type="caution">
    <text evidence="11">The sequence shown here is derived from an EMBL/GenBank/DDBJ whole genome shotgun (WGS) entry which is preliminary data.</text>
</comment>
<name>A0A8T2INC8_9PIPI</name>
<dbReference type="GO" id="GO:0003950">
    <property type="term" value="F:NAD+ poly-ADP-ribosyltransferase activity"/>
    <property type="evidence" value="ECO:0007669"/>
    <property type="project" value="TreeGrafter"/>
</dbReference>
<evidence type="ECO:0000256" key="9">
    <source>
        <dbReference type="ARBA" id="ARBA00047597"/>
    </source>
</evidence>
<evidence type="ECO:0000256" key="3">
    <source>
        <dbReference type="ARBA" id="ARBA00022679"/>
    </source>
</evidence>
<proteinExistence type="inferred from homology"/>
<dbReference type="PROSITE" id="PS01291">
    <property type="entry name" value="ART"/>
    <property type="match status" value="1"/>
</dbReference>
<dbReference type="SUPFAM" id="SSF56399">
    <property type="entry name" value="ADP-ribosylation"/>
    <property type="match status" value="1"/>
</dbReference>
<evidence type="ECO:0000313" key="11">
    <source>
        <dbReference type="EMBL" id="KAG8432031.1"/>
    </source>
</evidence>
<keyword evidence="6 10" id="KW-0521">NADP</keyword>
<dbReference type="InterPro" id="IPR050999">
    <property type="entry name" value="ADP-ribosyltransferase_ARG"/>
</dbReference>
<reference evidence="11" key="1">
    <citation type="thesis" date="2020" institute="ProQuest LLC" country="789 East Eisenhower Parkway, Ann Arbor, MI, USA">
        <title>Comparative Genomics and Chromosome Evolution.</title>
        <authorList>
            <person name="Mudd A.B."/>
        </authorList>
    </citation>
    <scope>NUCLEOTIDE SEQUENCE</scope>
    <source>
        <strain evidence="11">Female2</strain>
        <tissue evidence="11">Blood</tissue>
    </source>
</reference>
<dbReference type="Pfam" id="PF01129">
    <property type="entry name" value="ART"/>
    <property type="match status" value="1"/>
</dbReference>
<comment type="similarity">
    <text evidence="1 10">Belongs to the Arg-specific ADP-ribosyltransferase family.</text>
</comment>
<dbReference type="GO" id="GO:0106274">
    <property type="term" value="F:NAD+-protein-arginine ADP-ribosyltransferase activity"/>
    <property type="evidence" value="ECO:0007669"/>
    <property type="project" value="UniProtKB-EC"/>
</dbReference>
<dbReference type="AlphaFoldDB" id="A0A8T2INC8"/>
<dbReference type="PANTHER" id="PTHR10339:SF24">
    <property type="entry name" value="T-CELL ECTO-ADP-RIBOSYLTRANSFERASE 1-RELATED"/>
    <property type="match status" value="1"/>
</dbReference>
<organism evidence="11 12">
    <name type="scientific">Hymenochirus boettgeri</name>
    <name type="common">Congo dwarf clawed frog</name>
    <dbReference type="NCBI Taxonomy" id="247094"/>
    <lineage>
        <taxon>Eukaryota</taxon>
        <taxon>Metazoa</taxon>
        <taxon>Chordata</taxon>
        <taxon>Craniata</taxon>
        <taxon>Vertebrata</taxon>
        <taxon>Euteleostomi</taxon>
        <taxon>Amphibia</taxon>
        <taxon>Batrachia</taxon>
        <taxon>Anura</taxon>
        <taxon>Pipoidea</taxon>
        <taxon>Pipidae</taxon>
        <taxon>Pipinae</taxon>
        <taxon>Hymenochirus</taxon>
    </lineage>
</organism>
<dbReference type="EMBL" id="JAACNH010000015">
    <property type="protein sequence ID" value="KAG8432031.1"/>
    <property type="molecule type" value="Genomic_DNA"/>
</dbReference>
<evidence type="ECO:0000256" key="5">
    <source>
        <dbReference type="ARBA" id="ARBA00022729"/>
    </source>
</evidence>
<evidence type="ECO:0000313" key="12">
    <source>
        <dbReference type="Proteomes" id="UP000812440"/>
    </source>
</evidence>
<dbReference type="Gene3D" id="3.90.176.10">
    <property type="entry name" value="Toxin ADP-ribosyltransferase, Chain A, domain 1"/>
    <property type="match status" value="1"/>
</dbReference>
<dbReference type="EC" id="2.4.2.31" evidence="10"/>
<keyword evidence="12" id="KW-1185">Reference proteome</keyword>
<evidence type="ECO:0000256" key="4">
    <source>
        <dbReference type="ARBA" id="ARBA00022695"/>
    </source>
</evidence>
<evidence type="ECO:0000256" key="7">
    <source>
        <dbReference type="ARBA" id="ARBA00023027"/>
    </source>
</evidence>
<keyword evidence="2 10" id="KW-0328">Glycosyltransferase</keyword>
<keyword evidence="5" id="KW-0732">Signal</keyword>
<dbReference type="OrthoDB" id="423533at2759"/>
<keyword evidence="8" id="KW-1015">Disulfide bond</keyword>
<accession>A0A8T2INC8</accession>
<sequence length="223" mass="25693">MASRKLSFQISLSKVKSSSGSNGIEINKNFKSAWEKAKDKWNKGIKSKVESTLPDGFKENYGITLVAYTGEIHDEFNRAARAVGKSRDNYMNNFHFKSFHYYLTMALRKLTNGCTKRTVYRGEKNVHFMPPREGNDMRFGQITSTSYDRDTGEMFGVDTFYEIHACYGVPIEDFTQFSFQNEVLVPGNEMFTVKSFERLTYKFTLDSNERTCSDFNCAYLQGQ</sequence>
<dbReference type="PANTHER" id="PTHR10339">
    <property type="entry name" value="ADP-RIBOSYLTRANSFERASE"/>
    <property type="match status" value="1"/>
</dbReference>
<dbReference type="FunFam" id="3.90.176.10:FF:000001">
    <property type="entry name" value="NAD(P)(+)--arginine ADP-ribosyltransferase"/>
    <property type="match status" value="1"/>
</dbReference>
<dbReference type="InterPro" id="IPR000768">
    <property type="entry name" value="ART"/>
</dbReference>